<dbReference type="EMBL" id="JBHUMY010000001">
    <property type="protein sequence ID" value="MFD2659191.1"/>
    <property type="molecule type" value="Genomic_DNA"/>
</dbReference>
<proteinExistence type="predicted"/>
<name>A0ABW5QRZ5_9BACL</name>
<protein>
    <submittedName>
        <fullName evidence="1">Uncharacterized protein</fullName>
    </submittedName>
</protein>
<comment type="caution">
    <text evidence="1">The sequence shown here is derived from an EMBL/GenBank/DDBJ whole genome shotgun (WGS) entry which is preliminary data.</text>
</comment>
<gene>
    <name evidence="1" type="ORF">ACFSW5_02800</name>
</gene>
<accession>A0ABW5QRZ5</accession>
<organism evidence="1 2">
    <name type="scientific">Paenibacillus thailandensis</name>
    <dbReference type="NCBI Taxonomy" id="393250"/>
    <lineage>
        <taxon>Bacteria</taxon>
        <taxon>Bacillati</taxon>
        <taxon>Bacillota</taxon>
        <taxon>Bacilli</taxon>
        <taxon>Bacillales</taxon>
        <taxon>Paenibacillaceae</taxon>
        <taxon>Paenibacillus</taxon>
    </lineage>
</organism>
<evidence type="ECO:0000313" key="2">
    <source>
        <dbReference type="Proteomes" id="UP001597493"/>
    </source>
</evidence>
<evidence type="ECO:0000313" key="1">
    <source>
        <dbReference type="EMBL" id="MFD2659191.1"/>
    </source>
</evidence>
<dbReference type="Proteomes" id="UP001597493">
    <property type="component" value="Unassembled WGS sequence"/>
</dbReference>
<keyword evidence="2" id="KW-1185">Reference proteome</keyword>
<dbReference type="RefSeq" id="WP_379269525.1">
    <property type="nucleotide sequence ID" value="NZ_JBHUGT010000031.1"/>
</dbReference>
<sequence>MNKDSGHIRTVLNTAAAFLLTLNPGTPVAFQFDGGGVLGLWQGTFQGVDTLGNALFTNVVNAGGTTIAGITRIRLTSINSVSI</sequence>
<reference evidence="2" key="1">
    <citation type="journal article" date="2019" name="Int. J. Syst. Evol. Microbiol.">
        <title>The Global Catalogue of Microorganisms (GCM) 10K type strain sequencing project: providing services to taxonomists for standard genome sequencing and annotation.</title>
        <authorList>
            <consortium name="The Broad Institute Genomics Platform"/>
            <consortium name="The Broad Institute Genome Sequencing Center for Infectious Disease"/>
            <person name="Wu L."/>
            <person name="Ma J."/>
        </authorList>
    </citation>
    <scope>NUCLEOTIDE SEQUENCE [LARGE SCALE GENOMIC DNA]</scope>
    <source>
        <strain evidence="2">TISTR 1827</strain>
    </source>
</reference>